<dbReference type="Proteomes" id="UP001198034">
    <property type="component" value="Unassembled WGS sequence"/>
</dbReference>
<keyword evidence="2" id="KW-1185">Reference proteome</keyword>
<name>A0ABS8BMP5_9NEIS</name>
<gene>
    <name evidence="1" type="ORF">LG219_11325</name>
</gene>
<evidence type="ECO:0000313" key="1">
    <source>
        <dbReference type="EMBL" id="MCB5196859.1"/>
    </source>
</evidence>
<dbReference type="EMBL" id="JAJAWG010000007">
    <property type="protein sequence ID" value="MCB5196859.1"/>
    <property type="molecule type" value="Genomic_DNA"/>
</dbReference>
<organism evidence="1 2">
    <name type="scientific">Deefgea salmonis</name>
    <dbReference type="NCBI Taxonomy" id="2875502"/>
    <lineage>
        <taxon>Bacteria</taxon>
        <taxon>Pseudomonadati</taxon>
        <taxon>Pseudomonadota</taxon>
        <taxon>Betaproteobacteria</taxon>
        <taxon>Neisseriales</taxon>
        <taxon>Chitinibacteraceae</taxon>
        <taxon>Deefgea</taxon>
    </lineage>
</organism>
<proteinExistence type="predicted"/>
<protein>
    <submittedName>
        <fullName evidence="1">Uncharacterized protein</fullName>
    </submittedName>
</protein>
<sequence length="79" mass="8537">MTTISIMGGGAAQSKTHKNSNLTPQISRFLVTTSLVLVAGQWVILPIAPHRNTPYTKAELVHLAAMSQDPIAHVQVTYL</sequence>
<evidence type="ECO:0000313" key="2">
    <source>
        <dbReference type="Proteomes" id="UP001198034"/>
    </source>
</evidence>
<comment type="caution">
    <text evidence="1">The sequence shown here is derived from an EMBL/GenBank/DDBJ whole genome shotgun (WGS) entry which is preliminary data.</text>
</comment>
<dbReference type="RefSeq" id="WP_226764600.1">
    <property type="nucleotide sequence ID" value="NZ_JAJAWG010000007.1"/>
</dbReference>
<accession>A0ABS8BMP5</accession>
<reference evidence="1 2" key="1">
    <citation type="submission" date="2021-10" db="EMBL/GenBank/DDBJ databases">
        <authorList>
            <person name="Chen M."/>
        </authorList>
    </citation>
    <scope>NUCLEOTIDE SEQUENCE [LARGE SCALE GENOMIC DNA]</scope>
    <source>
        <strain evidence="1 2">H3-26</strain>
    </source>
</reference>